<dbReference type="InterPro" id="IPR003511">
    <property type="entry name" value="HORMA_dom"/>
</dbReference>
<dbReference type="PANTHER" id="PTHR48225:SF7">
    <property type="entry name" value="MEIOSIS-SPECIFIC PROTEIN HOP1"/>
    <property type="match status" value="1"/>
</dbReference>
<keyword evidence="4" id="KW-0539">Nucleus</keyword>
<dbReference type="InterPro" id="IPR011011">
    <property type="entry name" value="Znf_FYVE_PHD"/>
</dbReference>
<comment type="subcellular location">
    <subcellularLocation>
        <location evidence="2">Chromosome</location>
    </subcellularLocation>
    <subcellularLocation>
        <location evidence="1">Nucleus</location>
    </subcellularLocation>
</comment>
<dbReference type="AlphaFoldDB" id="A0AAN8WLD1"/>
<evidence type="ECO:0000256" key="4">
    <source>
        <dbReference type="ARBA" id="ARBA00023242"/>
    </source>
</evidence>
<dbReference type="Pfam" id="PF02301">
    <property type="entry name" value="HORMA"/>
    <property type="match status" value="1"/>
</dbReference>
<name>A0AAN8WLD1_HALRR</name>
<accession>A0AAN8WLD1</accession>
<sequence>MLSTRVQLMPNATLQTVSQGTSTWSTLFPVEQKTVQQSATFVKKLIAVGFSSITYLRTLFPEYAYSDENLDGLNLKLLLDNSTCGPAKELVKWIQSCFDAIDKRYLRELTLAIFTDPDHPELVLETYTYRLRYTKEGDAQMEFESTTASGKREQKFDVRRPTQKLLRTVILLTQALRPLPKRVFLGMKLGYYDDAVVMYNTILKVPVYPHYIHESHLWPTSSPFAWQLQPQHLSPNILLIFPKNLPSLLNINTNPPPRFWKFCLSNCHGTKYKIGEVSTRFHSVKVRVSVDRKHFSDDKSAAESYHDEGIEGKTEDENKNGNIEIIRRFSAKNVSQTPPLLGKDTCSSYSSSQNFYPATSIRKADLSTIDPVKETEVMDLDQPCCSGSRSQEPKNIMNKTISDMATPGAAETMKYMLAASTPDISPTVSEMPENQTTLDAEHSFASTSYSNVRTPSVYNNCTTPGSTTSMRSQGVLISPSVPNPDFPVRCPCGVSLDDGLMILCDKCGNWQHAVRS</sequence>
<organism evidence="7 8">
    <name type="scientific">Halocaridina rubra</name>
    <name type="common">Hawaiian red shrimp</name>
    <dbReference type="NCBI Taxonomy" id="373956"/>
    <lineage>
        <taxon>Eukaryota</taxon>
        <taxon>Metazoa</taxon>
        <taxon>Ecdysozoa</taxon>
        <taxon>Arthropoda</taxon>
        <taxon>Crustacea</taxon>
        <taxon>Multicrustacea</taxon>
        <taxon>Malacostraca</taxon>
        <taxon>Eumalacostraca</taxon>
        <taxon>Eucarida</taxon>
        <taxon>Decapoda</taxon>
        <taxon>Pleocyemata</taxon>
        <taxon>Caridea</taxon>
        <taxon>Atyoidea</taxon>
        <taxon>Atyidae</taxon>
        <taxon>Halocaridina</taxon>
    </lineage>
</organism>
<dbReference type="InterPro" id="IPR036570">
    <property type="entry name" value="HORMA_dom_sf"/>
</dbReference>
<evidence type="ECO:0000313" key="7">
    <source>
        <dbReference type="EMBL" id="KAK7068295.1"/>
    </source>
</evidence>
<dbReference type="Proteomes" id="UP001381693">
    <property type="component" value="Unassembled WGS sequence"/>
</dbReference>
<comment type="caution">
    <text evidence="7">The sequence shown here is derived from an EMBL/GenBank/DDBJ whole genome shotgun (WGS) entry which is preliminary data.</text>
</comment>
<evidence type="ECO:0000256" key="1">
    <source>
        <dbReference type="ARBA" id="ARBA00004123"/>
    </source>
</evidence>
<dbReference type="SUPFAM" id="SSF57903">
    <property type="entry name" value="FYVE/PHD zinc finger"/>
    <property type="match status" value="1"/>
</dbReference>
<reference evidence="7 8" key="1">
    <citation type="submission" date="2023-11" db="EMBL/GenBank/DDBJ databases">
        <title>Halocaridina rubra genome assembly.</title>
        <authorList>
            <person name="Smith C."/>
        </authorList>
    </citation>
    <scope>NUCLEOTIDE SEQUENCE [LARGE SCALE GENOMIC DNA]</scope>
    <source>
        <strain evidence="7">EP-1</strain>
        <tissue evidence="7">Whole</tissue>
    </source>
</reference>
<evidence type="ECO:0000313" key="8">
    <source>
        <dbReference type="Proteomes" id="UP001381693"/>
    </source>
</evidence>
<dbReference type="InterPro" id="IPR013083">
    <property type="entry name" value="Znf_RING/FYVE/PHD"/>
</dbReference>
<dbReference type="Gene3D" id="3.30.900.10">
    <property type="entry name" value="HORMA domain"/>
    <property type="match status" value="1"/>
</dbReference>
<keyword evidence="5" id="KW-0469">Meiosis</keyword>
<dbReference type="GO" id="GO:0005694">
    <property type="term" value="C:chromosome"/>
    <property type="evidence" value="ECO:0007669"/>
    <property type="project" value="UniProtKB-SubCell"/>
</dbReference>
<keyword evidence="3" id="KW-0158">Chromosome</keyword>
<evidence type="ECO:0000256" key="5">
    <source>
        <dbReference type="ARBA" id="ARBA00023254"/>
    </source>
</evidence>
<dbReference type="Gene3D" id="3.30.40.10">
    <property type="entry name" value="Zinc/RING finger domain, C3HC4 (zinc finger)"/>
    <property type="match status" value="1"/>
</dbReference>
<gene>
    <name evidence="7" type="primary">HORMAD1</name>
    <name evidence="7" type="ORF">SK128_012898</name>
</gene>
<dbReference type="GO" id="GO:0005634">
    <property type="term" value="C:nucleus"/>
    <property type="evidence" value="ECO:0007669"/>
    <property type="project" value="UniProtKB-SubCell"/>
</dbReference>
<feature type="domain" description="HORMA" evidence="6">
    <location>
        <begin position="36"/>
        <end position="249"/>
    </location>
</feature>
<keyword evidence="8" id="KW-1185">Reference proteome</keyword>
<evidence type="ECO:0000256" key="2">
    <source>
        <dbReference type="ARBA" id="ARBA00004286"/>
    </source>
</evidence>
<dbReference type="PROSITE" id="PS50815">
    <property type="entry name" value="HORMA"/>
    <property type="match status" value="1"/>
</dbReference>
<dbReference type="GO" id="GO:0051321">
    <property type="term" value="P:meiotic cell cycle"/>
    <property type="evidence" value="ECO:0007669"/>
    <property type="project" value="UniProtKB-KW"/>
</dbReference>
<evidence type="ECO:0000256" key="3">
    <source>
        <dbReference type="ARBA" id="ARBA00022454"/>
    </source>
</evidence>
<dbReference type="PANTHER" id="PTHR48225">
    <property type="entry name" value="HORMA DOMAIN-CONTAINING PROTEIN 1"/>
    <property type="match status" value="1"/>
</dbReference>
<evidence type="ECO:0000259" key="6">
    <source>
        <dbReference type="PROSITE" id="PS50815"/>
    </source>
</evidence>
<protein>
    <submittedName>
        <fullName evidence="7">HORMA domain-containing protein 1</fullName>
    </submittedName>
</protein>
<dbReference type="SUPFAM" id="SSF56019">
    <property type="entry name" value="The spindle assembly checkpoint protein mad2"/>
    <property type="match status" value="1"/>
</dbReference>
<proteinExistence type="predicted"/>
<dbReference type="EMBL" id="JAXCGZ010017324">
    <property type="protein sequence ID" value="KAK7068295.1"/>
    <property type="molecule type" value="Genomic_DNA"/>
</dbReference>
<dbReference type="InterPro" id="IPR051294">
    <property type="entry name" value="HORMA_MeioticProgression"/>
</dbReference>